<comment type="caution">
    <text evidence="2">Lacks conserved residue(s) required for the propagation of feature annotation.</text>
</comment>
<dbReference type="CDD" id="cd00487">
    <property type="entry name" value="Pep_deformylase"/>
    <property type="match status" value="1"/>
</dbReference>
<comment type="caution">
    <text evidence="3">The sequence shown here is derived from an EMBL/GenBank/DDBJ whole genome shotgun (WGS) entry which is preliminary data.</text>
</comment>
<comment type="similarity">
    <text evidence="1 2">Belongs to the polypeptide deformylase family.</text>
</comment>
<dbReference type="PRINTS" id="PR01576">
    <property type="entry name" value="PDEFORMYLASE"/>
</dbReference>
<proteinExistence type="inferred from homology"/>
<dbReference type="AlphaFoldDB" id="A0AA41UBJ3"/>
<accession>A0AA41UBJ3</accession>
<sequence length="165" mass="17993">MAFVTYPHPVLAQKAEAARVDATLLAIGERLRAAAIDARAYGLAGAHIGEAAPVIVLNVTPDAPKADYRLFFNPRVSAVADEVESGTEGSVSLPGVEVSVERPVWAEIAYEDADGAGRTERFEGFLARCALHEIDQVDGVFFLDRLSRLKRDMVLKKFLKRQRLG</sequence>
<reference evidence="3" key="1">
    <citation type="submission" date="2022-03" db="EMBL/GenBank/DDBJ databases">
        <title>The complete genome sequence of a Methyloterrigena soli.</title>
        <authorList>
            <person name="Zi Z."/>
        </authorList>
    </citation>
    <scope>NUCLEOTIDE SEQUENCE</scope>
    <source>
        <strain evidence="3">M48</strain>
    </source>
</reference>
<dbReference type="EMBL" id="JALAZD010000001">
    <property type="protein sequence ID" value="MCI0127212.1"/>
    <property type="molecule type" value="Genomic_DNA"/>
</dbReference>
<keyword evidence="4" id="KW-1185">Reference proteome</keyword>
<evidence type="ECO:0000256" key="2">
    <source>
        <dbReference type="HAMAP-Rule" id="MF_00163"/>
    </source>
</evidence>
<dbReference type="RefSeq" id="WP_281735804.1">
    <property type="nucleotide sequence ID" value="NZ_JAKETQ010000001.1"/>
</dbReference>
<evidence type="ECO:0000313" key="3">
    <source>
        <dbReference type="EMBL" id="MCI0127212.1"/>
    </source>
</evidence>
<feature type="active site" evidence="2">
    <location>
        <position position="133"/>
    </location>
</feature>
<evidence type="ECO:0000256" key="1">
    <source>
        <dbReference type="ARBA" id="ARBA00010759"/>
    </source>
</evidence>
<dbReference type="PIRSF" id="PIRSF004749">
    <property type="entry name" value="Pep_def"/>
    <property type="match status" value="1"/>
</dbReference>
<evidence type="ECO:0000313" key="4">
    <source>
        <dbReference type="Proteomes" id="UP001156140"/>
    </source>
</evidence>
<organism evidence="3 4">
    <name type="scientific">Paradevosia shaoguanensis</name>
    <dbReference type="NCBI Taxonomy" id="1335043"/>
    <lineage>
        <taxon>Bacteria</taxon>
        <taxon>Pseudomonadati</taxon>
        <taxon>Pseudomonadota</taxon>
        <taxon>Alphaproteobacteria</taxon>
        <taxon>Hyphomicrobiales</taxon>
        <taxon>Devosiaceae</taxon>
        <taxon>Paradevosia</taxon>
    </lineage>
</organism>
<dbReference type="PANTHER" id="PTHR10458">
    <property type="entry name" value="PEPTIDE DEFORMYLASE"/>
    <property type="match status" value="1"/>
</dbReference>
<dbReference type="InterPro" id="IPR023635">
    <property type="entry name" value="Peptide_deformylase"/>
</dbReference>
<dbReference type="GO" id="GO:0042586">
    <property type="term" value="F:peptide deformylase activity"/>
    <property type="evidence" value="ECO:0007669"/>
    <property type="project" value="InterPro"/>
</dbReference>
<name>A0AA41UBJ3_9HYPH</name>
<dbReference type="Pfam" id="PF01327">
    <property type="entry name" value="Pep_deformylase"/>
    <property type="match status" value="1"/>
</dbReference>
<protein>
    <recommendedName>
        <fullName evidence="2">Peptide deformylase-like</fullName>
    </recommendedName>
    <alternativeName>
        <fullName evidence="2">Polypeptide deformylase-like</fullName>
    </alternativeName>
</protein>
<dbReference type="SUPFAM" id="SSF56420">
    <property type="entry name" value="Peptide deformylase"/>
    <property type="match status" value="1"/>
</dbReference>
<dbReference type="HAMAP" id="MF_00163">
    <property type="entry name" value="Pep_deformylase"/>
    <property type="match status" value="1"/>
</dbReference>
<gene>
    <name evidence="3" type="ORF">ML536_10285</name>
</gene>
<dbReference type="Proteomes" id="UP001156140">
    <property type="component" value="Unassembled WGS sequence"/>
</dbReference>
<dbReference type="Gene3D" id="3.90.45.10">
    <property type="entry name" value="Peptide deformylase"/>
    <property type="match status" value="1"/>
</dbReference>
<dbReference type="InterPro" id="IPR036821">
    <property type="entry name" value="Peptide_deformylase_sf"/>
</dbReference>
<dbReference type="PANTHER" id="PTHR10458:SF22">
    <property type="entry name" value="PEPTIDE DEFORMYLASE"/>
    <property type="match status" value="1"/>
</dbReference>